<evidence type="ECO:0000313" key="1">
    <source>
        <dbReference type="EMBL" id="PWV65858.1"/>
    </source>
</evidence>
<proteinExistence type="predicted"/>
<dbReference type="InterPro" id="IPR036412">
    <property type="entry name" value="HAD-like_sf"/>
</dbReference>
<gene>
    <name evidence="1" type="ORF">C7443_101343</name>
</gene>
<dbReference type="GO" id="GO:0005829">
    <property type="term" value="C:cytosol"/>
    <property type="evidence" value="ECO:0007669"/>
    <property type="project" value="TreeGrafter"/>
</dbReference>
<organism evidence="1 2">
    <name type="scientific">Plasticicumulans acidivorans</name>
    <dbReference type="NCBI Taxonomy" id="886464"/>
    <lineage>
        <taxon>Bacteria</taxon>
        <taxon>Pseudomonadati</taxon>
        <taxon>Pseudomonadota</taxon>
        <taxon>Gammaproteobacteria</taxon>
        <taxon>Candidatus Competibacteraceae</taxon>
        <taxon>Plasticicumulans</taxon>
    </lineage>
</organism>
<dbReference type="PANTHER" id="PTHR43434">
    <property type="entry name" value="PHOSPHOGLYCOLATE PHOSPHATASE"/>
    <property type="match status" value="1"/>
</dbReference>
<evidence type="ECO:0000313" key="2">
    <source>
        <dbReference type="Proteomes" id="UP000246569"/>
    </source>
</evidence>
<dbReference type="RefSeq" id="WP_110016846.1">
    <property type="nucleotide sequence ID" value="NZ_QGTJ01000001.1"/>
</dbReference>
<dbReference type="CDD" id="cd01427">
    <property type="entry name" value="HAD_like"/>
    <property type="match status" value="1"/>
</dbReference>
<reference evidence="1 2" key="1">
    <citation type="submission" date="2018-05" db="EMBL/GenBank/DDBJ databases">
        <title>Genomic Encyclopedia of Type Strains, Phase IV (KMG-IV): sequencing the most valuable type-strain genomes for metagenomic binning, comparative biology and taxonomic classification.</title>
        <authorList>
            <person name="Goeker M."/>
        </authorList>
    </citation>
    <scope>NUCLEOTIDE SEQUENCE [LARGE SCALE GENOMIC DNA]</scope>
    <source>
        <strain evidence="1 2">DSM 23606</strain>
    </source>
</reference>
<dbReference type="Proteomes" id="UP000246569">
    <property type="component" value="Unassembled WGS sequence"/>
</dbReference>
<dbReference type="Gene3D" id="3.40.50.1000">
    <property type="entry name" value="HAD superfamily/HAD-like"/>
    <property type="match status" value="1"/>
</dbReference>
<name>A0A317N1S2_9GAMM</name>
<sequence length="225" mass="25367">MTPLPWSRIDTVLLDMDGTLLDLHFDNHFWLEHLPRRYAELKGLDPEQARSDVLARYRAAEGTLAWYCIDHWGQELGLDVPELKREVDHLIRFLPGALDFLDALRAAGKRVVLATNAHPYSLALKAEKTGLGGHFDELLSSHDFGAPKEHPAFWSAFHERLGYDPARTLFADDSLKILRAARDYGHITHLVSVLHPDSSQGVRPSGEFLAVRHLDELLPVLPSSE</sequence>
<keyword evidence="2" id="KW-1185">Reference proteome</keyword>
<dbReference type="SFLD" id="SFLDS00003">
    <property type="entry name" value="Haloacid_Dehalogenase"/>
    <property type="match status" value="1"/>
</dbReference>
<dbReference type="NCBIfam" id="TIGR01509">
    <property type="entry name" value="HAD-SF-IA-v3"/>
    <property type="match status" value="1"/>
</dbReference>
<dbReference type="GO" id="GO:0008967">
    <property type="term" value="F:phosphoglycolate phosphatase activity"/>
    <property type="evidence" value="ECO:0007669"/>
    <property type="project" value="TreeGrafter"/>
</dbReference>
<comment type="caution">
    <text evidence="1">The sequence shown here is derived from an EMBL/GenBank/DDBJ whole genome shotgun (WGS) entry which is preliminary data.</text>
</comment>
<dbReference type="InterPro" id="IPR006439">
    <property type="entry name" value="HAD-SF_hydro_IA"/>
</dbReference>
<keyword evidence="1" id="KW-0378">Hydrolase</keyword>
<dbReference type="AlphaFoldDB" id="A0A317N1S2"/>
<dbReference type="SUPFAM" id="SSF56784">
    <property type="entry name" value="HAD-like"/>
    <property type="match status" value="1"/>
</dbReference>
<dbReference type="InterPro" id="IPR023214">
    <property type="entry name" value="HAD_sf"/>
</dbReference>
<protein>
    <submittedName>
        <fullName evidence="1">Putative hydrolase of the HAD superfamily</fullName>
    </submittedName>
</protein>
<dbReference type="NCBIfam" id="NF011564">
    <property type="entry name" value="PRK14988.1"/>
    <property type="match status" value="1"/>
</dbReference>
<dbReference type="SFLD" id="SFLDG01129">
    <property type="entry name" value="C1.5:_HAD__Beta-PGM__Phosphata"/>
    <property type="match status" value="1"/>
</dbReference>
<dbReference type="EMBL" id="QGTJ01000001">
    <property type="protein sequence ID" value="PWV65858.1"/>
    <property type="molecule type" value="Genomic_DNA"/>
</dbReference>
<accession>A0A317N1S2</accession>
<dbReference type="InterPro" id="IPR050155">
    <property type="entry name" value="HAD-like_hydrolase_sf"/>
</dbReference>
<dbReference type="OrthoDB" id="9773910at2"/>
<dbReference type="PANTHER" id="PTHR43434:SF3">
    <property type="entry name" value="GMP_IMP NUCLEOTIDASE YRFG"/>
    <property type="match status" value="1"/>
</dbReference>
<dbReference type="GO" id="GO:0006281">
    <property type="term" value="P:DNA repair"/>
    <property type="evidence" value="ECO:0007669"/>
    <property type="project" value="TreeGrafter"/>
</dbReference>
<dbReference type="Pfam" id="PF00702">
    <property type="entry name" value="Hydrolase"/>
    <property type="match status" value="1"/>
</dbReference>
<dbReference type="PRINTS" id="PR00413">
    <property type="entry name" value="HADHALOGNASE"/>
</dbReference>